<feature type="coiled-coil region" evidence="1">
    <location>
        <begin position="383"/>
        <end position="417"/>
    </location>
</feature>
<dbReference type="InterPro" id="IPR043502">
    <property type="entry name" value="DNA/RNA_pol_sf"/>
</dbReference>
<dbReference type="Gene3D" id="3.60.10.10">
    <property type="entry name" value="Endonuclease/exonuclease/phosphatase"/>
    <property type="match status" value="1"/>
</dbReference>
<keyword evidence="1" id="KW-0175">Coiled coil</keyword>
<dbReference type="SUPFAM" id="SSF56672">
    <property type="entry name" value="DNA/RNA polymerases"/>
    <property type="match status" value="1"/>
</dbReference>
<name>A0A6G0YA26_APHCR</name>
<evidence type="ECO:0000256" key="1">
    <source>
        <dbReference type="SAM" id="Coils"/>
    </source>
</evidence>
<evidence type="ECO:0000259" key="2">
    <source>
        <dbReference type="PROSITE" id="PS50878"/>
    </source>
</evidence>
<dbReference type="EMBL" id="VUJU01005265">
    <property type="protein sequence ID" value="KAF0751763.1"/>
    <property type="molecule type" value="Genomic_DNA"/>
</dbReference>
<comment type="caution">
    <text evidence="3">The sequence shown here is derived from an EMBL/GenBank/DDBJ whole genome shotgun (WGS) entry which is preliminary data.</text>
</comment>
<dbReference type="PROSITE" id="PS50878">
    <property type="entry name" value="RT_POL"/>
    <property type="match status" value="1"/>
</dbReference>
<dbReference type="SUPFAM" id="SSF56219">
    <property type="entry name" value="DNase I-like"/>
    <property type="match status" value="1"/>
</dbReference>
<dbReference type="OrthoDB" id="6607175at2759"/>
<feature type="domain" description="Reverse transcriptase" evidence="2">
    <location>
        <begin position="832"/>
        <end position="1050"/>
    </location>
</feature>
<dbReference type="PANTHER" id="PTHR33332">
    <property type="entry name" value="REVERSE TRANSCRIPTASE DOMAIN-CONTAINING PROTEIN"/>
    <property type="match status" value="1"/>
</dbReference>
<gene>
    <name evidence="3" type="ORF">FWK35_00017927</name>
</gene>
<keyword evidence="3" id="KW-0808">Transferase</keyword>
<evidence type="ECO:0000313" key="3">
    <source>
        <dbReference type="EMBL" id="KAF0751763.1"/>
    </source>
</evidence>
<dbReference type="GO" id="GO:0003964">
    <property type="term" value="F:RNA-directed DNA polymerase activity"/>
    <property type="evidence" value="ECO:0007669"/>
    <property type="project" value="UniProtKB-KW"/>
</dbReference>
<organism evidence="3 4">
    <name type="scientific">Aphis craccivora</name>
    <name type="common">Cowpea aphid</name>
    <dbReference type="NCBI Taxonomy" id="307492"/>
    <lineage>
        <taxon>Eukaryota</taxon>
        <taxon>Metazoa</taxon>
        <taxon>Ecdysozoa</taxon>
        <taxon>Arthropoda</taxon>
        <taxon>Hexapoda</taxon>
        <taxon>Insecta</taxon>
        <taxon>Pterygota</taxon>
        <taxon>Neoptera</taxon>
        <taxon>Paraneoptera</taxon>
        <taxon>Hemiptera</taxon>
        <taxon>Sternorrhyncha</taxon>
        <taxon>Aphidomorpha</taxon>
        <taxon>Aphidoidea</taxon>
        <taxon>Aphididae</taxon>
        <taxon>Aphidini</taxon>
        <taxon>Aphis</taxon>
        <taxon>Aphis</taxon>
    </lineage>
</organism>
<dbReference type="Pfam" id="PF00078">
    <property type="entry name" value="RVT_1"/>
    <property type="match status" value="1"/>
</dbReference>
<keyword evidence="4" id="KW-1185">Reference proteome</keyword>
<evidence type="ECO:0000313" key="4">
    <source>
        <dbReference type="Proteomes" id="UP000478052"/>
    </source>
</evidence>
<dbReference type="Proteomes" id="UP000478052">
    <property type="component" value="Unassembled WGS sequence"/>
</dbReference>
<accession>A0A6G0YA26</accession>
<keyword evidence="3" id="KW-0695">RNA-directed DNA polymerase</keyword>
<sequence length="1050" mass="118466">MSFTRRQLRGLCGYSKIPTSNYRTATNKNVIIVIDPNLDQGFCTLYAHEIANKITVLKDLHLPYETWNVVSKIIIHNCFQWGCHILNLKKVEAPVNCISHPNNYQSYIANVKRQIYHCACPHLLLADSDHKLIQIFSFISREPLQKSATGGMSTVYIVYNVVIKADKPPFGRHERQYNTPTINKWRRESSAGLPGWGLSVGLTTPPYKNLFVMKLIRNNKLGESVLNKITPIFTVENGERLFKLILICGENSVGVKLQHIAPSHPTVKLTTGGIPSVDYSISDLRTSNTNLYNVNTCIPYVTRWLLNYSSSRTFGLICSSLCITVHLVLSYCAVSNTLKRSTRSTIKLPAVGLPKVTPSSASSSSTNDDIMTALLSLQIKTDIINLSSLLAELKAENNFLKSEVESLKDKVLKLESLDSPASSSSVVAQVFQETFERERCSTNLLVYSIAESSAESTPQPQPNNTRPLKIILESKECASNILYNYYDVKKSGINLPPNFRITKDKTLLQRTLLRNCHTELDHRTQAEWKFQSKANYQQPLNHSPVANSISGFYQKYDRCFITSNYLRGSGVLIGIRKDISSKLVVVREINVVHLFVMFIVGSSKFIINAAYFPPLCPSHLFENVMSVLETVYQHHPDHIFLLCGDYNSPEISWSNDSHGLTYTSSSVLRGSILDLIYCNIDSVVVTQSLEPFVPPDPYHPPLKISFPYISTPTICNSSHSFLNFKNADYDSIISFLSSFDWYSTLSNLDLNTAVYTFTDALHNSILRFVPIPRFYKSSFSTWVSKELKLLIYRKNKTHAKFKSTFDPADYTAFPLLQPVTSYLQTLDIQFFDLPNNCYFSPNDVLRKLNSLENVSSTGPDGILGDFLYRTRPISILGHISKLFESLVLDAIQPSVNLILADEQHGFRPGRSTVTYNLIFCNYIFGSCKNETQVDVIYTDFAKAFESVNYEVLVFVLRATGFGNPIISWYNSFLVNRSQWVNLFSTKSDAFLSPSSVPQGGHLSPLLFSLFVNSTSSSLKHSKLLCFADDMKIIFEINFVNDCHKLQDDFK</sequence>
<dbReference type="InterPro" id="IPR000477">
    <property type="entry name" value="RT_dom"/>
</dbReference>
<dbReference type="AlphaFoldDB" id="A0A6G0YA26"/>
<keyword evidence="3" id="KW-0548">Nucleotidyltransferase</keyword>
<dbReference type="InterPro" id="IPR036691">
    <property type="entry name" value="Endo/exonu/phosph_ase_sf"/>
</dbReference>
<protein>
    <submittedName>
        <fullName evidence="3">Reverse transcriptase domain-containing protein</fullName>
    </submittedName>
</protein>
<reference evidence="3 4" key="1">
    <citation type="submission" date="2019-08" db="EMBL/GenBank/DDBJ databases">
        <title>Whole genome of Aphis craccivora.</title>
        <authorList>
            <person name="Voronova N.V."/>
            <person name="Shulinski R.S."/>
            <person name="Bandarenka Y.V."/>
            <person name="Zhorov D.G."/>
            <person name="Warner D."/>
        </authorList>
    </citation>
    <scope>NUCLEOTIDE SEQUENCE [LARGE SCALE GENOMIC DNA]</scope>
    <source>
        <strain evidence="3">180601</strain>
        <tissue evidence="3">Whole Body</tissue>
    </source>
</reference>
<proteinExistence type="predicted"/>